<organism evidence="2 3">
    <name type="scientific">Hibiscus sabdariffa</name>
    <name type="common">roselle</name>
    <dbReference type="NCBI Taxonomy" id="183260"/>
    <lineage>
        <taxon>Eukaryota</taxon>
        <taxon>Viridiplantae</taxon>
        <taxon>Streptophyta</taxon>
        <taxon>Embryophyta</taxon>
        <taxon>Tracheophyta</taxon>
        <taxon>Spermatophyta</taxon>
        <taxon>Magnoliopsida</taxon>
        <taxon>eudicotyledons</taxon>
        <taxon>Gunneridae</taxon>
        <taxon>Pentapetalae</taxon>
        <taxon>rosids</taxon>
        <taxon>malvids</taxon>
        <taxon>Malvales</taxon>
        <taxon>Malvaceae</taxon>
        <taxon>Malvoideae</taxon>
        <taxon>Hibiscus</taxon>
    </lineage>
</organism>
<keyword evidence="3" id="KW-1185">Reference proteome</keyword>
<accession>A0ABR2RJB8</accession>
<evidence type="ECO:0000259" key="1">
    <source>
        <dbReference type="Pfam" id="PF13456"/>
    </source>
</evidence>
<sequence>MNQLTTLLFDEWLHGNIIGSLVAAARGVDWGMRFAIFCWLLWKVRCSTVLDGDYVERESMLDRGNVDASFCAYCRALGVCDGLRHAWEVGFRSIELETDNKEVASICNGSSSTLTRSVLVSMIYKLQQRSWEV</sequence>
<dbReference type="Pfam" id="PF13456">
    <property type="entry name" value="RVT_3"/>
    <property type="match status" value="1"/>
</dbReference>
<reference evidence="2 3" key="1">
    <citation type="journal article" date="2024" name="G3 (Bethesda)">
        <title>Genome assembly of Hibiscus sabdariffa L. provides insights into metabolisms of medicinal natural products.</title>
        <authorList>
            <person name="Kim T."/>
        </authorList>
    </citation>
    <scope>NUCLEOTIDE SEQUENCE [LARGE SCALE GENOMIC DNA]</scope>
    <source>
        <strain evidence="2">TK-2024</strain>
        <tissue evidence="2">Old leaves</tissue>
    </source>
</reference>
<protein>
    <recommendedName>
        <fullName evidence="1">RNase H type-1 domain-containing protein</fullName>
    </recommendedName>
</protein>
<dbReference type="EMBL" id="JBBPBN010000022">
    <property type="protein sequence ID" value="KAK9012817.1"/>
    <property type="molecule type" value="Genomic_DNA"/>
</dbReference>
<name>A0ABR2RJB8_9ROSI</name>
<dbReference type="Proteomes" id="UP001396334">
    <property type="component" value="Unassembled WGS sequence"/>
</dbReference>
<dbReference type="InterPro" id="IPR002156">
    <property type="entry name" value="RNaseH_domain"/>
</dbReference>
<comment type="caution">
    <text evidence="2">The sequence shown here is derived from an EMBL/GenBank/DDBJ whole genome shotgun (WGS) entry which is preliminary data.</text>
</comment>
<evidence type="ECO:0000313" key="2">
    <source>
        <dbReference type="EMBL" id="KAK9012817.1"/>
    </source>
</evidence>
<proteinExistence type="predicted"/>
<feature type="domain" description="RNase H type-1" evidence="1">
    <location>
        <begin position="77"/>
        <end position="132"/>
    </location>
</feature>
<gene>
    <name evidence="2" type="ORF">V6N11_040850</name>
</gene>
<evidence type="ECO:0000313" key="3">
    <source>
        <dbReference type="Proteomes" id="UP001396334"/>
    </source>
</evidence>